<comment type="caution">
    <text evidence="9">The sequence shown here is derived from an EMBL/GenBank/DDBJ whole genome shotgun (WGS) entry which is preliminary data.</text>
</comment>
<keyword evidence="10" id="KW-1185">Reference proteome</keyword>
<keyword evidence="5 7" id="KW-1133">Transmembrane helix</keyword>
<feature type="transmembrane region" description="Helical" evidence="7">
    <location>
        <begin position="390"/>
        <end position="410"/>
    </location>
</feature>
<dbReference type="InterPro" id="IPR001054">
    <property type="entry name" value="A/G_cyclase"/>
</dbReference>
<evidence type="ECO:0000256" key="4">
    <source>
        <dbReference type="ARBA" id="ARBA00022692"/>
    </source>
</evidence>
<dbReference type="SMART" id="SM00044">
    <property type="entry name" value="CYCc"/>
    <property type="match status" value="1"/>
</dbReference>
<dbReference type="OrthoDB" id="9802500at2"/>
<name>A0A4R1BDB3_9PROT</name>
<evidence type="ECO:0000256" key="5">
    <source>
        <dbReference type="ARBA" id="ARBA00022989"/>
    </source>
</evidence>
<evidence type="ECO:0000313" key="9">
    <source>
        <dbReference type="EMBL" id="TCJ15059.1"/>
    </source>
</evidence>
<evidence type="ECO:0000256" key="7">
    <source>
        <dbReference type="SAM" id="Phobius"/>
    </source>
</evidence>
<feature type="domain" description="Guanylate cyclase" evidence="8">
    <location>
        <begin position="481"/>
        <end position="613"/>
    </location>
</feature>
<sequence length="735" mass="79643">MNLRGRRFVQQFAASLVFLALLLGHVAGVYHLGILDKLDAALYDYKLNLGMIRAVDERVVIVDIDEKSLQEVGRWPWPRDKMARLTENLFQQYGVASVGYDIVFAEPDQSSGLPVLEHLAKGRLAGDAGFAGLLEQLRPGLDYDAKLGQAVAGWPSVLGYYFNFAQGAETTNPDGLPAPLLDCAGLHKVGIRPEVGQAYSANLPSLQAKAATAGFFNMEADFDGVARRMPLVIEHQGKCYGSLALLTTQQAMGAGTPTVRPAAGARPPALDLDGLVIPLDAEARAMVPYRPPGAFEYVSAARVLDGSAEAAKLEGRAVLIGSSAPGIMDLRVTPTAQVFPGVEIHANMISGILDGAVKWEPLSATRIQVLTVLLAGLAMAVLLPFAAPIWALLATLLVGAGLLAGDYYLWRAWNMHLAAASPLVTVLGLFVINMSYGFFVEARSKAQITRLFGQYVPPELVDEMAKDPERYSLRGESRVMTVLFSDIVGFTSISEKLEASQLADMLNAYLSHMTKLVQESRGTIDKYIGDAIMAFWGAPMSDERHARDAVLTAMAMQATLAELNPQLEAHGWPPVRIGVGVNTGRMSVGNMGSQFRMAYTVMADAVNLASRLEGLTRQYGSLVLIGEDTKAACPDLAFMTVDRVRVKGKQVPVTIYEPLGIASEVAKERLDEAAEFEAALADYLARRWDAAEAKLQVLNGRRPTKLYDVYLGRIAHFRAEPPPDDWDGAFTFTTK</sequence>
<evidence type="ECO:0000256" key="3">
    <source>
        <dbReference type="ARBA" id="ARBA00022475"/>
    </source>
</evidence>
<dbReference type="EMBL" id="SJZB01000031">
    <property type="protein sequence ID" value="TCJ15059.1"/>
    <property type="molecule type" value="Genomic_DNA"/>
</dbReference>
<dbReference type="PANTHER" id="PTHR43081">
    <property type="entry name" value="ADENYLATE CYCLASE, TERMINAL-DIFFERENTIATION SPECIFIC-RELATED"/>
    <property type="match status" value="1"/>
</dbReference>
<dbReference type="CDD" id="cd07302">
    <property type="entry name" value="CHD"/>
    <property type="match status" value="1"/>
</dbReference>
<protein>
    <submittedName>
        <fullName evidence="9">Adenylate/guanylate cyclase domain-containing protein</fullName>
    </submittedName>
</protein>
<dbReference type="GO" id="GO:0035556">
    <property type="term" value="P:intracellular signal transduction"/>
    <property type="evidence" value="ECO:0007669"/>
    <property type="project" value="InterPro"/>
</dbReference>
<evidence type="ECO:0000313" key="10">
    <source>
        <dbReference type="Proteomes" id="UP000295443"/>
    </source>
</evidence>
<evidence type="ECO:0000256" key="6">
    <source>
        <dbReference type="ARBA" id="ARBA00023136"/>
    </source>
</evidence>
<feature type="transmembrane region" description="Helical" evidence="7">
    <location>
        <begin position="416"/>
        <end position="440"/>
    </location>
</feature>
<dbReference type="SUPFAM" id="SSF55073">
    <property type="entry name" value="Nucleotide cyclase"/>
    <property type="match status" value="1"/>
</dbReference>
<keyword evidence="4 7" id="KW-0812">Transmembrane</keyword>
<comment type="similarity">
    <text evidence="2">Belongs to the adenylyl cyclase class-3 family.</text>
</comment>
<dbReference type="SMART" id="SM01080">
    <property type="entry name" value="CHASE2"/>
    <property type="match status" value="1"/>
</dbReference>
<evidence type="ECO:0000256" key="2">
    <source>
        <dbReference type="ARBA" id="ARBA00005381"/>
    </source>
</evidence>
<dbReference type="PROSITE" id="PS50125">
    <property type="entry name" value="GUANYLATE_CYCLASE_2"/>
    <property type="match status" value="1"/>
</dbReference>
<evidence type="ECO:0000256" key="1">
    <source>
        <dbReference type="ARBA" id="ARBA00004196"/>
    </source>
</evidence>
<reference evidence="9 10" key="1">
    <citation type="submission" date="2019-03" db="EMBL/GenBank/DDBJ databases">
        <title>Genome sequence of Thiobacillaceae bacterium LSR1, a sulfur-oxidizing bacterium isolated from freshwater sediment.</title>
        <authorList>
            <person name="Li S."/>
        </authorList>
    </citation>
    <scope>NUCLEOTIDE SEQUENCE [LARGE SCALE GENOMIC DNA]</scope>
    <source>
        <strain evidence="9 10">LSR1</strain>
    </source>
</reference>
<accession>A0A4R1BDB3</accession>
<dbReference type="Pfam" id="PF05226">
    <property type="entry name" value="CHASE2"/>
    <property type="match status" value="1"/>
</dbReference>
<dbReference type="InterPro" id="IPR050697">
    <property type="entry name" value="Adenylyl/Guanylyl_Cyclase_3/4"/>
</dbReference>
<keyword evidence="3" id="KW-1003">Cell membrane</keyword>
<dbReference type="PANTHER" id="PTHR43081:SF1">
    <property type="entry name" value="ADENYLATE CYCLASE, TERMINAL-DIFFERENTIATION SPECIFIC"/>
    <property type="match status" value="1"/>
</dbReference>
<dbReference type="FunFam" id="3.30.70.1230:FF:000016">
    <property type="entry name" value="Adenylate/guanylate cyclase domain-containing protein"/>
    <property type="match status" value="1"/>
</dbReference>
<dbReference type="Proteomes" id="UP000295443">
    <property type="component" value="Unassembled WGS sequence"/>
</dbReference>
<comment type="subcellular location">
    <subcellularLocation>
        <location evidence="1">Cell envelope</location>
    </subcellularLocation>
</comment>
<dbReference type="GO" id="GO:0004016">
    <property type="term" value="F:adenylate cyclase activity"/>
    <property type="evidence" value="ECO:0007669"/>
    <property type="project" value="UniProtKB-ARBA"/>
</dbReference>
<dbReference type="InterPro" id="IPR007890">
    <property type="entry name" value="CHASE2"/>
</dbReference>
<proteinExistence type="inferred from homology"/>
<evidence type="ECO:0000259" key="8">
    <source>
        <dbReference type="PROSITE" id="PS50125"/>
    </source>
</evidence>
<dbReference type="AlphaFoldDB" id="A0A4R1BDB3"/>
<dbReference type="GO" id="GO:0006171">
    <property type="term" value="P:cAMP biosynthetic process"/>
    <property type="evidence" value="ECO:0007669"/>
    <property type="project" value="TreeGrafter"/>
</dbReference>
<dbReference type="InterPro" id="IPR029787">
    <property type="entry name" value="Nucleotide_cyclase"/>
</dbReference>
<dbReference type="Pfam" id="PF00211">
    <property type="entry name" value="Guanylate_cyc"/>
    <property type="match status" value="1"/>
</dbReference>
<organism evidence="9 10">
    <name type="scientific">Parasulfuritortus cantonensis</name>
    <dbReference type="NCBI Taxonomy" id="2528202"/>
    <lineage>
        <taxon>Bacteria</taxon>
        <taxon>Pseudomonadati</taxon>
        <taxon>Pseudomonadota</taxon>
        <taxon>Betaproteobacteria</taxon>
        <taxon>Nitrosomonadales</taxon>
        <taxon>Thiobacillaceae</taxon>
        <taxon>Parasulfuritortus</taxon>
    </lineage>
</organism>
<dbReference type="GO" id="GO:0030313">
    <property type="term" value="C:cell envelope"/>
    <property type="evidence" value="ECO:0007669"/>
    <property type="project" value="UniProtKB-SubCell"/>
</dbReference>
<gene>
    <name evidence="9" type="ORF">EZJ19_08240</name>
</gene>
<keyword evidence="6 7" id="KW-0472">Membrane</keyword>
<dbReference type="Gene3D" id="3.30.70.1230">
    <property type="entry name" value="Nucleotide cyclase"/>
    <property type="match status" value="1"/>
</dbReference>